<sequence length="85" mass="9604">MPRPDKSQELLQLLLNGQRQPNGLMIVKADTAESLVFEGSAVPLDLELFEIPKSLQPIQPGKRYFTMPILTTDNSQRWGILQLLD</sequence>
<keyword evidence="2" id="KW-1185">Reference proteome</keyword>
<reference evidence="1 2" key="1">
    <citation type="journal article" date="2011" name="J. Bacteriol.">
        <title>Complete genome sequence of the Thermophilic Bacterium Exiguobacterium sp. AT1b.</title>
        <authorList>
            <person name="Vishnivetskaya T.A."/>
            <person name="Lucas S."/>
            <person name="Copeland A."/>
            <person name="Lapidus A."/>
            <person name="Glavina Del Rio T."/>
            <person name="Dalin E."/>
            <person name="Tice H."/>
            <person name="Bruce D.C."/>
            <person name="Goodwin L.A."/>
            <person name="Pitluck S."/>
            <person name="Saunders E."/>
            <person name="Brettin T."/>
            <person name="Detter C."/>
            <person name="Han C."/>
            <person name="Larimer F."/>
            <person name="Land M.L."/>
            <person name="Hauser L.J."/>
            <person name="Kyrpides N.C."/>
            <person name="Ovchinnikova G."/>
            <person name="Kathariou S."/>
            <person name="Ramaley R.F."/>
            <person name="Rodrigues D.F."/>
            <person name="Hendrix C."/>
            <person name="Richardson P."/>
            <person name="Tiedje J.M."/>
        </authorList>
    </citation>
    <scope>NUCLEOTIDE SEQUENCE [LARGE SCALE GENOMIC DNA]</scope>
    <source>
        <strain evidence="2">ATCC BAA-1283 / AT1b</strain>
    </source>
</reference>
<evidence type="ECO:0000313" key="2">
    <source>
        <dbReference type="Proteomes" id="UP000000716"/>
    </source>
</evidence>
<dbReference type="KEGG" id="eat:EAT1b_0044"/>
<dbReference type="Proteomes" id="UP000000716">
    <property type="component" value="Chromosome"/>
</dbReference>
<accession>C4L0R1</accession>
<gene>
    <name evidence="1" type="ordered locus">EAT1b_0044</name>
</gene>
<dbReference type="STRING" id="360911.EAT1b_0044"/>
<protein>
    <submittedName>
        <fullName evidence="1">Uncharacterized protein</fullName>
    </submittedName>
</protein>
<evidence type="ECO:0000313" key="1">
    <source>
        <dbReference type="EMBL" id="ACQ68979.1"/>
    </source>
</evidence>
<dbReference type="HOGENOM" id="CLU_2507774_0_0_9"/>
<dbReference type="RefSeq" id="WP_012726098.1">
    <property type="nucleotide sequence ID" value="NC_012673.1"/>
</dbReference>
<organism evidence="1 2">
    <name type="scientific">Exiguobacterium sp. (strain ATCC BAA-1283 / AT1b)</name>
    <dbReference type="NCBI Taxonomy" id="360911"/>
    <lineage>
        <taxon>Bacteria</taxon>
        <taxon>Bacillati</taxon>
        <taxon>Bacillota</taxon>
        <taxon>Bacilli</taxon>
        <taxon>Bacillales</taxon>
        <taxon>Bacillales Family XII. Incertae Sedis</taxon>
        <taxon>Exiguobacterium</taxon>
    </lineage>
</organism>
<dbReference type="AlphaFoldDB" id="C4L0R1"/>
<dbReference type="EMBL" id="CP001615">
    <property type="protein sequence ID" value="ACQ68979.1"/>
    <property type="molecule type" value="Genomic_DNA"/>
</dbReference>
<proteinExistence type="predicted"/>
<name>C4L0R1_EXISA</name>